<keyword evidence="3" id="KW-0325">Glycoprotein</keyword>
<dbReference type="InterPro" id="IPR025733">
    <property type="entry name" value="PAPs_C"/>
</dbReference>
<dbReference type="SUPFAM" id="SSF56300">
    <property type="entry name" value="Metallo-dependent phosphatases"/>
    <property type="match status" value="1"/>
</dbReference>
<evidence type="ECO:0000313" key="9">
    <source>
        <dbReference type="Proteomes" id="UP001642484"/>
    </source>
</evidence>
<dbReference type="InterPro" id="IPR000719">
    <property type="entry name" value="Prot_kinase_dom"/>
</dbReference>
<dbReference type="SUPFAM" id="SSF56112">
    <property type="entry name" value="Protein kinase-like (PK-like)"/>
    <property type="match status" value="2"/>
</dbReference>
<sequence length="1049" mass="115547">MASLEALCQESFLKEDPGTGRLDRRRFQVALQRVLGSLALPQPDATWFDRVFESYAPKCGGNGVSLRAMEDAAKQFVNHHQKKREQKEQSAKQIETSTPGSEDRPAKQAVGRPEAVKAAVRKQVIEETALPVQLPHTPFAPAAGAALGYTGASGSPSRPGYGRAVELASAVMCPMKQGSSVLEDYVMDQKIGEGSFGQVCVVTHRLTGQRRACKRVAINTDMDRRLVETEIQLLKKLDHGNIMRLSECYVDGPSLYLISELCEGGTLLQGFARHGSEAQAAAAVRQILSATVTGYLSWNGWLQPSADGTDGVATVETVDITSPPKDTEVSACVTAHCRRLGQEGVGAMRYLQQVAHLNCLCSWIWSGCAPRHPCKRHAAMQRLCPRWTVLVLVLSVEAVEAVTQTFHRPPVSSPLSRSEVLALRTAFSAKFGASSGSREPTDLSSGRRLLHGLPMRLTEQIRRDWQLVESDKVQQVKVSPGGPGEAVITWLTQDRRLPSLVEYQSARSVFSRTAQGEVNVYTTQICLPNSQVMADPLLGPPNIPLNYDELTKLLNTSSFLPPESDSWRFLGPNADPWEFLAKTNFCIDYKNPNAYYTSPYIHTVTLRGLGGSTDYSFRPAGSSRSFHFKTPPNAGANAAPMRLGVWADIGITNVSFGVMSKMLDLEPDLLVTVGDLSYADGWAERWDIFGMMMEPLMSSRYHLAVVGNHEIIQNNGVDFIHRYPMPFRQSGAPGPYMFAYESGLLYLIGLPGSYAPTAKGSLQWSFAEEKLMEVDRERTPWVVVVFHTPWYNSNNAHFGEGMKHQWDMEELFYQHGVDLVFNGHVHSYERSFPVYNHSRNECGTTHIVVGDGGNYEGPAIYEGHPPGWRTPQPSWSAFREASYGPGLLTVFNSTHAEWRWHRVACVFENKAHRAVNWTKFTYEGARQSLGRTRPMSAFYWDGVSGPAGGPECATEGDNAEQAYEASDVVMLVRDPQRCPNKSFRQPGTMATAASTGAPVWFTEAPVWSTAAAASVVAAVGMAYCHARGVIHRDLKPDNVLYATKADLGG</sequence>
<proteinExistence type="inferred from homology"/>
<evidence type="ECO:0000259" key="7">
    <source>
        <dbReference type="PROSITE" id="PS50011"/>
    </source>
</evidence>
<evidence type="ECO:0000256" key="5">
    <source>
        <dbReference type="RuleBase" id="RU361203"/>
    </source>
</evidence>
<dbReference type="SMART" id="SM00220">
    <property type="entry name" value="S_TKc"/>
    <property type="match status" value="1"/>
</dbReference>
<keyword evidence="1" id="KW-0732">Signal</keyword>
<dbReference type="PROSITE" id="PS50011">
    <property type="entry name" value="PROTEIN_KINASE_DOM"/>
    <property type="match status" value="1"/>
</dbReference>
<dbReference type="InterPro" id="IPR041792">
    <property type="entry name" value="MPP_PAP"/>
</dbReference>
<dbReference type="EC" id="3.1.3.2" evidence="5"/>
<feature type="binding site" evidence="4">
    <location>
        <position position="214"/>
    </location>
    <ligand>
        <name>ATP</name>
        <dbReference type="ChEBI" id="CHEBI:30616"/>
    </ligand>
</feature>
<dbReference type="PANTHER" id="PTHR22953:SF153">
    <property type="entry name" value="PURPLE ACID PHOSPHATASE"/>
    <property type="match status" value="1"/>
</dbReference>
<dbReference type="InterPro" id="IPR017441">
    <property type="entry name" value="Protein_kinase_ATP_BS"/>
</dbReference>
<comment type="similarity">
    <text evidence="5">Belongs to the metallophosphoesterase superfamily. Purple acid phosphatase family.</text>
</comment>
<keyword evidence="4" id="KW-0067">ATP-binding</keyword>
<keyword evidence="9" id="KW-1185">Reference proteome</keyword>
<dbReference type="InterPro" id="IPR008963">
    <property type="entry name" value="Purple_acid_Pase-like_N"/>
</dbReference>
<evidence type="ECO:0000313" key="8">
    <source>
        <dbReference type="EMBL" id="CAK9084063.1"/>
    </source>
</evidence>
<organism evidence="8 9">
    <name type="scientific">Durusdinium trenchii</name>
    <dbReference type="NCBI Taxonomy" id="1381693"/>
    <lineage>
        <taxon>Eukaryota</taxon>
        <taxon>Sar</taxon>
        <taxon>Alveolata</taxon>
        <taxon>Dinophyceae</taxon>
        <taxon>Suessiales</taxon>
        <taxon>Symbiodiniaceae</taxon>
        <taxon>Durusdinium</taxon>
    </lineage>
</organism>
<dbReference type="Pfam" id="PF00149">
    <property type="entry name" value="Metallophos"/>
    <property type="match status" value="1"/>
</dbReference>
<dbReference type="InterPro" id="IPR029052">
    <property type="entry name" value="Metallo-depent_PP-like"/>
</dbReference>
<protein>
    <recommendedName>
        <fullName evidence="5">Purple acid phosphatase</fullName>
        <ecNumber evidence="5">3.1.3.2</ecNumber>
    </recommendedName>
</protein>
<comment type="catalytic activity">
    <reaction evidence="5">
        <text>a phosphate monoester + H2O = an alcohol + phosphate</text>
        <dbReference type="Rhea" id="RHEA:15017"/>
        <dbReference type="ChEBI" id="CHEBI:15377"/>
        <dbReference type="ChEBI" id="CHEBI:30879"/>
        <dbReference type="ChEBI" id="CHEBI:43474"/>
        <dbReference type="ChEBI" id="CHEBI:67140"/>
        <dbReference type="EC" id="3.1.3.2"/>
    </reaction>
</comment>
<reference evidence="8 9" key="1">
    <citation type="submission" date="2024-02" db="EMBL/GenBank/DDBJ databases">
        <authorList>
            <person name="Chen Y."/>
            <person name="Shah S."/>
            <person name="Dougan E. K."/>
            <person name="Thang M."/>
            <person name="Chan C."/>
        </authorList>
    </citation>
    <scope>NUCLEOTIDE SEQUENCE [LARGE SCALE GENOMIC DNA]</scope>
</reference>
<keyword evidence="4" id="KW-0547">Nucleotide-binding</keyword>
<dbReference type="Gene3D" id="1.10.510.10">
    <property type="entry name" value="Transferase(Phosphotransferase) domain 1"/>
    <property type="match status" value="2"/>
</dbReference>
<name>A0ABP0Q7R2_9DINO</name>
<dbReference type="Proteomes" id="UP001642484">
    <property type="component" value="Unassembled WGS sequence"/>
</dbReference>
<dbReference type="Gene3D" id="2.60.40.380">
    <property type="entry name" value="Purple acid phosphatase-like, N-terminal"/>
    <property type="match status" value="1"/>
</dbReference>
<feature type="region of interest" description="Disordered" evidence="6">
    <location>
        <begin position="76"/>
        <end position="115"/>
    </location>
</feature>
<feature type="compositionally biased region" description="Polar residues" evidence="6">
    <location>
        <begin position="91"/>
        <end position="100"/>
    </location>
</feature>
<dbReference type="InterPro" id="IPR004843">
    <property type="entry name" value="Calcineurin-like_PHP"/>
</dbReference>
<dbReference type="PANTHER" id="PTHR22953">
    <property type="entry name" value="ACID PHOSPHATASE RELATED"/>
    <property type="match status" value="1"/>
</dbReference>
<dbReference type="EMBL" id="CAXAMN010024139">
    <property type="protein sequence ID" value="CAK9084063.1"/>
    <property type="molecule type" value="Genomic_DNA"/>
</dbReference>
<evidence type="ECO:0000256" key="2">
    <source>
        <dbReference type="ARBA" id="ARBA00022801"/>
    </source>
</evidence>
<gene>
    <name evidence="8" type="ORF">CCMP2556_LOCUS40926</name>
</gene>
<dbReference type="PROSITE" id="PS00107">
    <property type="entry name" value="PROTEIN_KINASE_ATP"/>
    <property type="match status" value="1"/>
</dbReference>
<dbReference type="CDD" id="cd00839">
    <property type="entry name" value="MPP_PAPs"/>
    <property type="match status" value="1"/>
</dbReference>
<evidence type="ECO:0000256" key="4">
    <source>
        <dbReference type="PROSITE-ProRule" id="PRU10141"/>
    </source>
</evidence>
<evidence type="ECO:0000256" key="1">
    <source>
        <dbReference type="ARBA" id="ARBA00022729"/>
    </source>
</evidence>
<dbReference type="Pfam" id="PF14008">
    <property type="entry name" value="Metallophos_C"/>
    <property type="match status" value="1"/>
</dbReference>
<dbReference type="SUPFAM" id="SSF49363">
    <property type="entry name" value="Purple acid phosphatase, N-terminal domain"/>
    <property type="match status" value="2"/>
</dbReference>
<keyword evidence="2 5" id="KW-0378">Hydrolase</keyword>
<dbReference type="InterPro" id="IPR011009">
    <property type="entry name" value="Kinase-like_dom_sf"/>
</dbReference>
<dbReference type="Gene3D" id="3.60.21.10">
    <property type="match status" value="1"/>
</dbReference>
<evidence type="ECO:0000256" key="3">
    <source>
        <dbReference type="ARBA" id="ARBA00023180"/>
    </source>
</evidence>
<dbReference type="Pfam" id="PF00069">
    <property type="entry name" value="Pkinase"/>
    <property type="match status" value="1"/>
</dbReference>
<dbReference type="InterPro" id="IPR039331">
    <property type="entry name" value="PAPs-like"/>
</dbReference>
<accession>A0ABP0Q7R2</accession>
<feature type="domain" description="Protein kinase" evidence="7">
    <location>
        <begin position="185"/>
        <end position="560"/>
    </location>
</feature>
<evidence type="ECO:0000256" key="6">
    <source>
        <dbReference type="SAM" id="MobiDB-lite"/>
    </source>
</evidence>
<comment type="caution">
    <text evidence="8">The sequence shown here is derived from an EMBL/GenBank/DDBJ whole genome shotgun (WGS) entry which is preliminary data.</text>
</comment>